<evidence type="ECO:0000256" key="9">
    <source>
        <dbReference type="ARBA" id="ARBA00023136"/>
    </source>
</evidence>
<comment type="similarity">
    <text evidence="2">Belongs to the CASP family.</text>
</comment>
<keyword evidence="6" id="KW-1133">Transmembrane helix</keyword>
<keyword evidence="7" id="KW-0333">Golgi apparatus</keyword>
<evidence type="ECO:0000256" key="10">
    <source>
        <dbReference type="SAM" id="Coils"/>
    </source>
</evidence>
<dbReference type="InterPro" id="IPR012955">
    <property type="entry name" value="CASP_C"/>
</dbReference>
<comment type="subcellular location">
    <subcellularLocation>
        <location evidence="1">Golgi apparatus membrane</location>
        <topology evidence="1">Single-pass type IV membrane protein</topology>
    </subcellularLocation>
</comment>
<name>A0A9W7A7F3_9STRA</name>
<evidence type="ECO:0000256" key="8">
    <source>
        <dbReference type="ARBA" id="ARBA00023054"/>
    </source>
</evidence>
<evidence type="ECO:0000259" key="12">
    <source>
        <dbReference type="Pfam" id="PF25398"/>
    </source>
</evidence>
<reference evidence="13" key="1">
    <citation type="submission" date="2022-07" db="EMBL/GenBank/DDBJ databases">
        <title>Genome analysis of Parmales, a sister group of diatoms, reveals the evolutionary specialization of diatoms from phago-mixotrophs to photoautotrophs.</title>
        <authorList>
            <person name="Ban H."/>
            <person name="Sato S."/>
            <person name="Yoshikawa S."/>
            <person name="Kazumasa Y."/>
            <person name="Nakamura Y."/>
            <person name="Ichinomiya M."/>
            <person name="Saitoh K."/>
            <person name="Sato N."/>
            <person name="Blanc-Mathieu R."/>
            <person name="Endo H."/>
            <person name="Kuwata A."/>
            <person name="Ogata H."/>
        </authorList>
    </citation>
    <scope>NUCLEOTIDE SEQUENCE</scope>
</reference>
<keyword evidence="5" id="KW-0812">Transmembrane</keyword>
<dbReference type="GO" id="GO:0000139">
    <property type="term" value="C:Golgi membrane"/>
    <property type="evidence" value="ECO:0007669"/>
    <property type="project" value="UniProtKB-SubCell"/>
</dbReference>
<dbReference type="Pfam" id="PF08172">
    <property type="entry name" value="CASP_C"/>
    <property type="match status" value="1"/>
</dbReference>
<feature type="domain" description="Cux N-terminal" evidence="12">
    <location>
        <begin position="2"/>
        <end position="74"/>
    </location>
</feature>
<evidence type="ECO:0000256" key="5">
    <source>
        <dbReference type="ARBA" id="ARBA00022692"/>
    </source>
</evidence>
<proteinExistence type="inferred from homology"/>
<dbReference type="GO" id="GO:0006891">
    <property type="term" value="P:intra-Golgi vesicle-mediated transport"/>
    <property type="evidence" value="ECO:0007669"/>
    <property type="project" value="InterPro"/>
</dbReference>
<dbReference type="PANTHER" id="PTHR14043:SF2">
    <property type="entry name" value="HOMEOBOX PROTEIN CUT"/>
    <property type="match status" value="1"/>
</dbReference>
<evidence type="ECO:0000259" key="11">
    <source>
        <dbReference type="Pfam" id="PF08172"/>
    </source>
</evidence>
<dbReference type="EMBL" id="BRXZ01005487">
    <property type="protein sequence ID" value="GMH67004.1"/>
    <property type="molecule type" value="Genomic_DNA"/>
</dbReference>
<comment type="caution">
    <text evidence="13">The sequence shown here is derived from an EMBL/GenBank/DDBJ whole genome shotgun (WGS) entry which is preliminary data.</text>
</comment>
<evidence type="ECO:0000313" key="13">
    <source>
        <dbReference type="EMBL" id="GMH67004.1"/>
    </source>
</evidence>
<dbReference type="InterPro" id="IPR057476">
    <property type="entry name" value="Cux_N"/>
</dbReference>
<evidence type="ECO:0000256" key="4">
    <source>
        <dbReference type="ARBA" id="ARBA00022448"/>
    </source>
</evidence>
<keyword evidence="9" id="KW-0472">Membrane</keyword>
<accession>A0A9W7A7F3</accession>
<keyword evidence="8 10" id="KW-0175">Coiled coil</keyword>
<dbReference type="AlphaFoldDB" id="A0A9W7A7F3"/>
<feature type="domain" description="CASP C-terminal" evidence="11">
    <location>
        <begin position="492"/>
        <end position="713"/>
    </location>
</feature>
<evidence type="ECO:0000256" key="7">
    <source>
        <dbReference type="ARBA" id="ARBA00023034"/>
    </source>
</evidence>
<dbReference type="OrthoDB" id="10257567at2759"/>
<dbReference type="Proteomes" id="UP001165082">
    <property type="component" value="Unassembled WGS sequence"/>
</dbReference>
<evidence type="ECO:0000256" key="1">
    <source>
        <dbReference type="ARBA" id="ARBA00004409"/>
    </source>
</evidence>
<evidence type="ECO:0000256" key="6">
    <source>
        <dbReference type="ARBA" id="ARBA00022989"/>
    </source>
</evidence>
<evidence type="ECO:0000313" key="14">
    <source>
        <dbReference type="Proteomes" id="UP001165082"/>
    </source>
</evidence>
<evidence type="ECO:0000256" key="3">
    <source>
        <dbReference type="ARBA" id="ARBA00018691"/>
    </source>
</evidence>
<sequence>MQSNAAMIIMNKEVSSRSKKELAKMTKEFRQSNSVDLSSFKMLLKAYQREIDALSERCGESDAFYINLFEELKDGEAVRLRQAGAGDESDLKATKMEVERLREEAEGLRGLSAKLEETKLELERVSKEGESMVTEIVSLKASREEITATAKTEIERLILVRDELVIDNDKLKRTKNESLVDVGKEKDDEVARLQREVMEYEEEFKGLKDQDLTIKQLQKQIKQQNEQYSVEIERRIKEGIKDGLDEGDEKVNEVMNREAEWMRKCETLELELRAERAGRQASDNNLVTGIQSQGDREEAFEQQKKILLGETERLMEELYILGRERDELKLKLGELGKLPAGVTDPTDPTFNLNFENERTALMNEIAEANGTLQQVRKERKMREEELEESANSLKLELDVVRNRGRGVIEELESVKSELRLLPSKEEAERMRKELRVLKQVNFNEDGEGDEEGEDGGVEGILMKRLRKVEGDLIGAQRESNEKDAELERLLKGTKTLEEENAELVKLVERLEGDVVALQKGVAASSLGGEGELLRGILEKNNTSRATPVKVAPSTPLGGTGLGGSGTLSPGHQMTTILMAQRDRLQEKVSSLEQTRDSLRKELTSALRKSESVFQQNEKLYERLRYAGTGVGEATQDIGDVRDLEEGFEKKHDPFKEFAQREKRRRLAKLGPVETIVYTVARLVLGNKTGRNGLVIYVVLLHFLIFITTYHWAHEKSCGGLDLLHPELHDHETITHMHGGVPEIADHLKLSN</sequence>
<feature type="coiled-coil region" evidence="10">
    <location>
        <begin position="581"/>
        <end position="608"/>
    </location>
</feature>
<keyword evidence="4" id="KW-0813">Transport</keyword>
<keyword evidence="14" id="KW-1185">Reference proteome</keyword>
<evidence type="ECO:0000256" key="2">
    <source>
        <dbReference type="ARBA" id="ARBA00006415"/>
    </source>
</evidence>
<protein>
    <recommendedName>
        <fullName evidence="3">Protein CASP</fullName>
    </recommendedName>
</protein>
<organism evidence="13 14">
    <name type="scientific">Triparma retinervis</name>
    <dbReference type="NCBI Taxonomy" id="2557542"/>
    <lineage>
        <taxon>Eukaryota</taxon>
        <taxon>Sar</taxon>
        <taxon>Stramenopiles</taxon>
        <taxon>Ochrophyta</taxon>
        <taxon>Bolidophyceae</taxon>
        <taxon>Parmales</taxon>
        <taxon>Triparmaceae</taxon>
        <taxon>Triparma</taxon>
    </lineage>
</organism>
<gene>
    <name evidence="13" type="ORF">TrRE_jg8983</name>
</gene>
<dbReference type="Pfam" id="PF25398">
    <property type="entry name" value="CUX1_N"/>
    <property type="match status" value="1"/>
</dbReference>
<feature type="coiled-coil region" evidence="10">
    <location>
        <begin position="183"/>
        <end position="271"/>
    </location>
</feature>
<feature type="coiled-coil region" evidence="10">
    <location>
        <begin position="351"/>
        <end position="403"/>
    </location>
</feature>
<dbReference type="PANTHER" id="PTHR14043">
    <property type="entry name" value="CCAAT DISPLACEMENT PROTEIN-RELATED"/>
    <property type="match status" value="1"/>
</dbReference>
<feature type="coiled-coil region" evidence="10">
    <location>
        <begin position="91"/>
        <end position="128"/>
    </location>
</feature>